<evidence type="ECO:0000256" key="3">
    <source>
        <dbReference type="HAMAP-Rule" id="MF_01963"/>
    </source>
</evidence>
<dbReference type="EMBL" id="FQWZ01000001">
    <property type="protein sequence ID" value="SHG52405.1"/>
    <property type="molecule type" value="Genomic_DNA"/>
</dbReference>
<comment type="miscellaneous">
    <text evidence="3">Although this enzyme belongs to the family of MTA phosphorylases based on sequence homology, it lacks several conserved amino acids in the substrate binding pocket that confer specificity towards MTA.</text>
</comment>
<dbReference type="InterPro" id="IPR000845">
    <property type="entry name" value="Nucleoside_phosphorylase_d"/>
</dbReference>
<sequence>MALERRIAIIGGTGMNQWPGLQIQRRDERTTRYGAPSAPLLLGRVDGVEACFLARHGEGHKIPPHLINYRANLCALRDAGITDVIAIAAVGGITPGYAPAAVGVPHDAIDYTFGREHTLSDGSADSQLHHVEMEHPYHPALRAALIAAAQAAHVAIADQGVMGVTQGPRLETPAEIRRAQRDGCDMIGMTSFPEAPLAIELGLRYACLAVSVNWCAGLNTGSAGIHAEIEQSVAQGMAKVRTILAGAMPALLAGAH</sequence>
<dbReference type="OrthoDB" id="1523230at2"/>
<dbReference type="InterPro" id="IPR010044">
    <property type="entry name" value="MTAP"/>
</dbReference>
<dbReference type="GO" id="GO:0005829">
    <property type="term" value="C:cytosol"/>
    <property type="evidence" value="ECO:0007669"/>
    <property type="project" value="TreeGrafter"/>
</dbReference>
<dbReference type="EC" id="2.4.2.1" evidence="3"/>
<dbReference type="Proteomes" id="UP000199758">
    <property type="component" value="Unassembled WGS sequence"/>
</dbReference>
<dbReference type="HAMAP" id="MF_01963">
    <property type="entry name" value="MTAP"/>
    <property type="match status" value="1"/>
</dbReference>
<reference evidence="5 6" key="1">
    <citation type="submission" date="2016-11" db="EMBL/GenBank/DDBJ databases">
        <authorList>
            <person name="Jaros S."/>
            <person name="Januszkiewicz K."/>
            <person name="Wedrychowicz H."/>
        </authorList>
    </citation>
    <scope>NUCLEOTIDE SEQUENCE [LARGE SCALE GENOMIC DNA]</scope>
    <source>
        <strain evidence="5 6">CGMCC 1.7049</strain>
    </source>
</reference>
<gene>
    <name evidence="5" type="ORF">SAMN04488068_0577</name>
</gene>
<feature type="binding site" evidence="3">
    <location>
        <position position="189"/>
    </location>
    <ligand>
        <name>substrate</name>
    </ligand>
</feature>
<comment type="subunit">
    <text evidence="3">Homohexamer. Dimer of a homotrimer.</text>
</comment>
<protein>
    <recommendedName>
        <fullName evidence="3">Purine nucleoside phosphorylase</fullName>
        <shortName evidence="3">PNP</shortName>
        <ecNumber evidence="3">2.4.2.1</ecNumber>
    </recommendedName>
</protein>
<comment type="pathway">
    <text evidence="3">Purine metabolism; purine nucleoside salvage.</text>
</comment>
<dbReference type="STRING" id="490188.SAMN04488068_0577"/>
<accession>A0A1M5KI56</accession>
<comment type="caution">
    <text evidence="3">Lacks conserved residue(s) required for the propagation of feature annotation.</text>
</comment>
<comment type="function">
    <text evidence="3">Purine nucleoside phosphorylase involved in purine salvage.</text>
</comment>
<dbReference type="InterPro" id="IPR035994">
    <property type="entry name" value="Nucleoside_phosphorylase_sf"/>
</dbReference>
<keyword evidence="3" id="KW-0660">Purine salvage</keyword>
<feature type="site" description="Important for substrate specificity" evidence="3">
    <location>
        <position position="171"/>
    </location>
</feature>
<feature type="binding site" evidence="3">
    <location>
        <begin position="55"/>
        <end position="56"/>
    </location>
    <ligand>
        <name>phosphate</name>
        <dbReference type="ChEBI" id="CHEBI:43474"/>
    </ligand>
</feature>
<feature type="domain" description="Nucleoside phosphorylase" evidence="4">
    <location>
        <begin position="6"/>
        <end position="244"/>
    </location>
</feature>
<dbReference type="CDD" id="cd09010">
    <property type="entry name" value="MTAP_SsMTAPII_like_MTIP"/>
    <property type="match status" value="1"/>
</dbReference>
<comment type="similarity">
    <text evidence="3">Belongs to the PNP/MTAP phosphorylase family. MTAP subfamily.</text>
</comment>
<dbReference type="GO" id="GO:0017061">
    <property type="term" value="F:S-methyl-5-thioadenosine phosphorylase activity"/>
    <property type="evidence" value="ECO:0007669"/>
    <property type="project" value="InterPro"/>
</dbReference>
<evidence type="ECO:0000256" key="1">
    <source>
        <dbReference type="ARBA" id="ARBA00022676"/>
    </source>
</evidence>
<dbReference type="Gene3D" id="3.40.50.1580">
    <property type="entry name" value="Nucleoside phosphorylase domain"/>
    <property type="match status" value="1"/>
</dbReference>
<dbReference type="PANTHER" id="PTHR42679">
    <property type="entry name" value="S-METHYL-5'-THIOADENOSINE PHOSPHORYLASE"/>
    <property type="match status" value="1"/>
</dbReference>
<organism evidence="5 6">
    <name type="scientific">Hydrocarboniphaga daqingensis</name>
    <dbReference type="NCBI Taxonomy" id="490188"/>
    <lineage>
        <taxon>Bacteria</taxon>
        <taxon>Pseudomonadati</taxon>
        <taxon>Pseudomonadota</taxon>
        <taxon>Gammaproteobacteria</taxon>
        <taxon>Nevskiales</taxon>
        <taxon>Nevskiaceae</taxon>
        <taxon>Hydrocarboniphaga</taxon>
    </lineage>
</organism>
<evidence type="ECO:0000313" key="5">
    <source>
        <dbReference type="EMBL" id="SHG52405.1"/>
    </source>
</evidence>
<comment type="catalytic activity">
    <reaction evidence="3">
        <text>a purine D-ribonucleoside + phosphate = a purine nucleobase + alpha-D-ribose 1-phosphate</text>
        <dbReference type="Rhea" id="RHEA:19805"/>
        <dbReference type="ChEBI" id="CHEBI:26386"/>
        <dbReference type="ChEBI" id="CHEBI:43474"/>
        <dbReference type="ChEBI" id="CHEBI:57720"/>
        <dbReference type="ChEBI" id="CHEBI:142355"/>
        <dbReference type="EC" id="2.4.2.1"/>
    </reaction>
</comment>
<keyword evidence="6" id="KW-1185">Reference proteome</keyword>
<evidence type="ECO:0000256" key="2">
    <source>
        <dbReference type="ARBA" id="ARBA00022679"/>
    </source>
</evidence>
<dbReference type="Pfam" id="PF01048">
    <property type="entry name" value="PNP_UDP_1"/>
    <property type="match status" value="1"/>
</dbReference>
<evidence type="ECO:0000313" key="6">
    <source>
        <dbReference type="Proteomes" id="UP000199758"/>
    </source>
</evidence>
<dbReference type="NCBIfam" id="NF006599">
    <property type="entry name" value="PRK09136.1"/>
    <property type="match status" value="1"/>
</dbReference>
<dbReference type="RefSeq" id="WP_072893622.1">
    <property type="nucleotide sequence ID" value="NZ_FQWZ01000001.1"/>
</dbReference>
<feature type="site" description="Important for substrate specificity" evidence="3">
    <location>
        <position position="226"/>
    </location>
</feature>
<dbReference type="SUPFAM" id="SSF53167">
    <property type="entry name" value="Purine and uridine phosphorylases"/>
    <property type="match status" value="1"/>
</dbReference>
<name>A0A1M5KI56_9GAMM</name>
<keyword evidence="2 3" id="KW-0808">Transferase</keyword>
<dbReference type="AlphaFoldDB" id="A0A1M5KI56"/>
<dbReference type="PANTHER" id="PTHR42679:SF2">
    <property type="entry name" value="S-METHYL-5'-THIOADENOSINE PHOSPHORYLASE"/>
    <property type="match status" value="1"/>
</dbReference>
<evidence type="ECO:0000259" key="4">
    <source>
        <dbReference type="Pfam" id="PF01048"/>
    </source>
</evidence>
<keyword evidence="1 3" id="KW-0328">Glycosyltransferase</keyword>
<dbReference type="GO" id="GO:0006166">
    <property type="term" value="P:purine ribonucleoside salvage"/>
    <property type="evidence" value="ECO:0007669"/>
    <property type="project" value="UniProtKB-UniRule"/>
</dbReference>
<proteinExistence type="inferred from homology"/>
<dbReference type="UniPathway" id="UPA00606"/>
<dbReference type="GO" id="GO:0019509">
    <property type="term" value="P:L-methionine salvage from methylthioadenosine"/>
    <property type="evidence" value="ECO:0007669"/>
    <property type="project" value="TreeGrafter"/>
</dbReference>
<feature type="binding site" evidence="3">
    <location>
        <position position="13"/>
    </location>
    <ligand>
        <name>phosphate</name>
        <dbReference type="ChEBI" id="CHEBI:43474"/>
    </ligand>
</feature>
<feature type="binding site" evidence="3">
    <location>
        <position position="190"/>
    </location>
    <ligand>
        <name>phosphate</name>
        <dbReference type="ChEBI" id="CHEBI:43474"/>
    </ligand>
</feature>